<keyword evidence="1" id="KW-0472">Membrane</keyword>
<feature type="transmembrane region" description="Helical" evidence="1">
    <location>
        <begin position="226"/>
        <end position="252"/>
    </location>
</feature>
<organism evidence="2 3">
    <name type="scientific">Populus trichocarpa</name>
    <name type="common">Western balsam poplar</name>
    <name type="synonym">Populus balsamifera subsp. trichocarpa</name>
    <dbReference type="NCBI Taxonomy" id="3694"/>
    <lineage>
        <taxon>Eukaryota</taxon>
        <taxon>Viridiplantae</taxon>
        <taxon>Streptophyta</taxon>
        <taxon>Embryophyta</taxon>
        <taxon>Tracheophyta</taxon>
        <taxon>Spermatophyta</taxon>
        <taxon>Magnoliopsida</taxon>
        <taxon>eudicotyledons</taxon>
        <taxon>Gunneridae</taxon>
        <taxon>Pentapetalae</taxon>
        <taxon>rosids</taxon>
        <taxon>fabids</taxon>
        <taxon>Malpighiales</taxon>
        <taxon>Salicaceae</taxon>
        <taxon>Saliceae</taxon>
        <taxon>Populus</taxon>
    </lineage>
</organism>
<proteinExistence type="predicted"/>
<accession>A0A2K2BWI9</accession>
<feature type="transmembrane region" description="Helical" evidence="1">
    <location>
        <begin position="153"/>
        <end position="176"/>
    </location>
</feature>
<reference evidence="2 3" key="1">
    <citation type="journal article" date="2006" name="Science">
        <title>The genome of black cottonwood, Populus trichocarpa (Torr. &amp; Gray).</title>
        <authorList>
            <person name="Tuskan G.A."/>
            <person name="Difazio S."/>
            <person name="Jansson S."/>
            <person name="Bohlmann J."/>
            <person name="Grigoriev I."/>
            <person name="Hellsten U."/>
            <person name="Putnam N."/>
            <person name="Ralph S."/>
            <person name="Rombauts S."/>
            <person name="Salamov A."/>
            <person name="Schein J."/>
            <person name="Sterck L."/>
            <person name="Aerts A."/>
            <person name="Bhalerao R.R."/>
            <person name="Bhalerao R.P."/>
            <person name="Blaudez D."/>
            <person name="Boerjan W."/>
            <person name="Brun A."/>
            <person name="Brunner A."/>
            <person name="Busov V."/>
            <person name="Campbell M."/>
            <person name="Carlson J."/>
            <person name="Chalot M."/>
            <person name="Chapman J."/>
            <person name="Chen G.L."/>
            <person name="Cooper D."/>
            <person name="Coutinho P.M."/>
            <person name="Couturier J."/>
            <person name="Covert S."/>
            <person name="Cronk Q."/>
            <person name="Cunningham R."/>
            <person name="Davis J."/>
            <person name="Degroeve S."/>
            <person name="Dejardin A."/>
            <person name="Depamphilis C."/>
            <person name="Detter J."/>
            <person name="Dirks B."/>
            <person name="Dubchak I."/>
            <person name="Duplessis S."/>
            <person name="Ehlting J."/>
            <person name="Ellis B."/>
            <person name="Gendler K."/>
            <person name="Goodstein D."/>
            <person name="Gribskov M."/>
            <person name="Grimwood J."/>
            <person name="Groover A."/>
            <person name="Gunter L."/>
            <person name="Hamberger B."/>
            <person name="Heinze B."/>
            <person name="Helariutta Y."/>
            <person name="Henrissat B."/>
            <person name="Holligan D."/>
            <person name="Holt R."/>
            <person name="Huang W."/>
            <person name="Islam-Faridi N."/>
            <person name="Jones S."/>
            <person name="Jones-Rhoades M."/>
            <person name="Jorgensen R."/>
            <person name="Joshi C."/>
            <person name="Kangasjarvi J."/>
            <person name="Karlsson J."/>
            <person name="Kelleher C."/>
            <person name="Kirkpatrick R."/>
            <person name="Kirst M."/>
            <person name="Kohler A."/>
            <person name="Kalluri U."/>
            <person name="Larimer F."/>
            <person name="Leebens-Mack J."/>
            <person name="Leple J.C."/>
            <person name="Locascio P."/>
            <person name="Lou Y."/>
            <person name="Lucas S."/>
            <person name="Martin F."/>
            <person name="Montanini B."/>
            <person name="Napoli C."/>
            <person name="Nelson D.R."/>
            <person name="Nelson C."/>
            <person name="Nieminen K."/>
            <person name="Nilsson O."/>
            <person name="Pereda V."/>
            <person name="Peter G."/>
            <person name="Philippe R."/>
            <person name="Pilate G."/>
            <person name="Poliakov A."/>
            <person name="Razumovskaya J."/>
            <person name="Richardson P."/>
            <person name="Rinaldi C."/>
            <person name="Ritland K."/>
            <person name="Rouze P."/>
            <person name="Ryaboy D."/>
            <person name="Schmutz J."/>
            <person name="Schrader J."/>
            <person name="Segerman B."/>
            <person name="Shin H."/>
            <person name="Siddiqui A."/>
            <person name="Sterky F."/>
            <person name="Terry A."/>
            <person name="Tsai C.J."/>
            <person name="Uberbacher E."/>
            <person name="Unneberg P."/>
            <person name="Vahala J."/>
            <person name="Wall K."/>
            <person name="Wessler S."/>
            <person name="Yang G."/>
            <person name="Yin T."/>
            <person name="Douglas C."/>
            <person name="Marra M."/>
            <person name="Sandberg G."/>
            <person name="Van de Peer Y."/>
            <person name="Rokhsar D."/>
        </authorList>
    </citation>
    <scope>NUCLEOTIDE SEQUENCE [LARGE SCALE GENOMIC DNA]</scope>
    <source>
        <strain evidence="3">cv. Nisqually</strain>
    </source>
</reference>
<feature type="transmembrane region" description="Helical" evidence="1">
    <location>
        <begin position="272"/>
        <end position="298"/>
    </location>
</feature>
<gene>
    <name evidence="2" type="ORF">POPTR_001G123100</name>
</gene>
<feature type="transmembrane region" description="Helical" evidence="1">
    <location>
        <begin position="20"/>
        <end position="40"/>
    </location>
</feature>
<dbReference type="FunCoup" id="A0A2K2BWI9">
    <property type="interactions" value="934"/>
</dbReference>
<feature type="transmembrane region" description="Helical" evidence="1">
    <location>
        <begin position="122"/>
        <end position="147"/>
    </location>
</feature>
<evidence type="ECO:0000256" key="1">
    <source>
        <dbReference type="SAM" id="Phobius"/>
    </source>
</evidence>
<dbReference type="InParanoid" id="A0A2K2BWI9"/>
<name>A0A2K2BWI9_POPTR</name>
<dbReference type="PANTHER" id="PTHR35307:SF3">
    <property type="entry name" value="DUF4220 DOMAIN-CONTAINING PROTEIN"/>
    <property type="match status" value="1"/>
</dbReference>
<sequence>MGKLGCGIDGGLNEAKFSAPIPWIGLYIAVASLACAIAMAADFIRGFRQQKFWFPSKFFSINATSLTIIAVAVKLSVDLNTAMPRRVDQLAKLSSGALLCTVMGNSMPSLGTMDNNDLYTNIIALGILVVTVIVNTGIQLGTGVIYLHWKEHALIMFLMLVLLVILSFSALTVPVTKKYFQYKYNKKYGMALKEDSNETSKREDRELKEDIMKFWMMAHTCNPQFVVGRSVTCTAAGAFCLLGAMTLAEAMLRSYLMPWSFKFCTGESDYEWSTILILITQTIAVGVGTIAPAIRWFTADQSCRKLARDAKNQLLNLRIGVQTGIVLGSKVCQFISVYIVHWILVFSEFCKIKKLNPSNRISSDSRSELRSSPKMDLSHFVLHLKGEGELVDLMMTNNFNVTDHWLQRGKKKQPKYLIEMLEKSTVAEGLKGVKEFDYNLVLSLECDEPPNCWTLPVVTLTTIAAALPNFSKVARCGSPKTVPPSTKDVLKGLADAAKNRFGDFKKTEMNHCEIESPSKWPLNVLAVNSMYRITQTILQNYEGRNNLMGEILFKKVKVN</sequence>
<dbReference type="AlphaFoldDB" id="A0A2K2BWI9"/>
<dbReference type="EMBL" id="CM009290">
    <property type="protein sequence ID" value="PNT54136.1"/>
    <property type="molecule type" value="Genomic_DNA"/>
</dbReference>
<keyword evidence="1" id="KW-1133">Transmembrane helix</keyword>
<keyword evidence="1" id="KW-0812">Transmembrane</keyword>
<dbReference type="PROSITE" id="PS51257">
    <property type="entry name" value="PROKAR_LIPOPROTEIN"/>
    <property type="match status" value="1"/>
</dbReference>
<dbReference type="PANTHER" id="PTHR35307">
    <property type="entry name" value="PROTEIN, PUTATIVE-RELATED"/>
    <property type="match status" value="1"/>
</dbReference>
<evidence type="ECO:0000313" key="3">
    <source>
        <dbReference type="Proteomes" id="UP000006729"/>
    </source>
</evidence>
<feature type="transmembrane region" description="Helical" evidence="1">
    <location>
        <begin position="319"/>
        <end position="344"/>
    </location>
</feature>
<feature type="transmembrane region" description="Helical" evidence="1">
    <location>
        <begin position="52"/>
        <end position="73"/>
    </location>
</feature>
<protein>
    <submittedName>
        <fullName evidence="2">Uncharacterized protein</fullName>
    </submittedName>
</protein>
<keyword evidence="3" id="KW-1185">Reference proteome</keyword>
<dbReference type="Proteomes" id="UP000006729">
    <property type="component" value="Chromosome 1"/>
</dbReference>
<evidence type="ECO:0000313" key="2">
    <source>
        <dbReference type="EMBL" id="PNT54136.1"/>
    </source>
</evidence>